<proteinExistence type="predicted"/>
<dbReference type="GeneID" id="10507974"/>
<dbReference type="InParanoid" id="F0ZY32"/>
<name>F0ZY32_DICPU</name>
<dbReference type="Proteomes" id="UP000001064">
    <property type="component" value="Unassembled WGS sequence"/>
</dbReference>
<dbReference type="AlphaFoldDB" id="F0ZY32"/>
<evidence type="ECO:0000313" key="2">
    <source>
        <dbReference type="Proteomes" id="UP000001064"/>
    </source>
</evidence>
<organism evidence="1 2">
    <name type="scientific">Dictyostelium purpureum</name>
    <name type="common">Slime mold</name>
    <dbReference type="NCBI Taxonomy" id="5786"/>
    <lineage>
        <taxon>Eukaryota</taxon>
        <taxon>Amoebozoa</taxon>
        <taxon>Evosea</taxon>
        <taxon>Eumycetozoa</taxon>
        <taxon>Dictyostelia</taxon>
        <taxon>Dictyosteliales</taxon>
        <taxon>Dictyosteliaceae</taxon>
        <taxon>Dictyostelium</taxon>
    </lineage>
</organism>
<keyword evidence="2" id="KW-1185">Reference proteome</keyword>
<dbReference type="KEGG" id="dpp:DICPUDRAFT_82943"/>
<protein>
    <submittedName>
        <fullName evidence="1">Uncharacterized protein</fullName>
    </submittedName>
</protein>
<dbReference type="RefSeq" id="XP_003292331.1">
    <property type="nucleotide sequence ID" value="XM_003292283.1"/>
</dbReference>
<gene>
    <name evidence="1" type="ORF">DICPUDRAFT_82943</name>
</gene>
<reference evidence="2" key="1">
    <citation type="journal article" date="2011" name="Genome Biol.">
        <title>Comparative genomics of the social amoebae Dictyostelium discoideum and Dictyostelium purpureum.</title>
        <authorList>
            <consortium name="US DOE Joint Genome Institute (JGI-PGF)"/>
            <person name="Sucgang R."/>
            <person name="Kuo A."/>
            <person name="Tian X."/>
            <person name="Salerno W."/>
            <person name="Parikh A."/>
            <person name="Feasley C.L."/>
            <person name="Dalin E."/>
            <person name="Tu H."/>
            <person name="Huang E."/>
            <person name="Barry K."/>
            <person name="Lindquist E."/>
            <person name="Shapiro H."/>
            <person name="Bruce D."/>
            <person name="Schmutz J."/>
            <person name="Salamov A."/>
            <person name="Fey P."/>
            <person name="Gaudet P."/>
            <person name="Anjard C."/>
            <person name="Babu M.M."/>
            <person name="Basu S."/>
            <person name="Bushmanova Y."/>
            <person name="van der Wel H."/>
            <person name="Katoh-Kurasawa M."/>
            <person name="Dinh C."/>
            <person name="Coutinho P.M."/>
            <person name="Saito T."/>
            <person name="Elias M."/>
            <person name="Schaap P."/>
            <person name="Kay R.R."/>
            <person name="Henrissat B."/>
            <person name="Eichinger L."/>
            <person name="Rivero F."/>
            <person name="Putnam N.H."/>
            <person name="West C.M."/>
            <person name="Loomis W.F."/>
            <person name="Chisholm R.L."/>
            <person name="Shaulsky G."/>
            <person name="Strassmann J.E."/>
            <person name="Queller D.C."/>
            <person name="Kuspa A."/>
            <person name="Grigoriev I.V."/>
        </authorList>
    </citation>
    <scope>NUCLEOTIDE SEQUENCE [LARGE SCALE GENOMIC DNA]</scope>
    <source>
        <strain evidence="2">QSDP1</strain>
    </source>
</reference>
<accession>F0ZY32</accession>
<sequence length="178" mass="21169">MTSLQRRALLNPSLYVRSNVHFCLNYDFIKSLICDEMYNQLDAIISLFETGKSFLKWVMNKRSKALEFPVLIPGYFEDIDLEFQIYGRTSAIRFSSVEYFITLYKLRLIHIKFNILFSRFSQKTSKGFLEIKELISIALKKDYVKIFQILVHYINLTKLECEKVLKETKFSLIKKPFF</sequence>
<evidence type="ECO:0000313" key="1">
    <source>
        <dbReference type="EMBL" id="EGC31143.1"/>
    </source>
</evidence>
<dbReference type="EMBL" id="GL871274">
    <property type="protein sequence ID" value="EGC31143.1"/>
    <property type="molecule type" value="Genomic_DNA"/>
</dbReference>
<dbReference type="VEuPathDB" id="AmoebaDB:DICPUDRAFT_82943"/>